<protein>
    <submittedName>
        <fullName evidence="1">Uncharacterized protein</fullName>
    </submittedName>
</protein>
<organism evidence="1">
    <name type="scientific">marine metagenome</name>
    <dbReference type="NCBI Taxonomy" id="408172"/>
    <lineage>
        <taxon>unclassified sequences</taxon>
        <taxon>metagenomes</taxon>
        <taxon>ecological metagenomes</taxon>
    </lineage>
</organism>
<gene>
    <name evidence="1" type="ORF">METZ01_LOCUS489937</name>
</gene>
<evidence type="ECO:0000313" key="1">
    <source>
        <dbReference type="EMBL" id="SVE37083.1"/>
    </source>
</evidence>
<dbReference type="EMBL" id="UINC01212656">
    <property type="protein sequence ID" value="SVE37083.1"/>
    <property type="molecule type" value="Genomic_DNA"/>
</dbReference>
<proteinExistence type="predicted"/>
<name>A0A383CYG7_9ZZZZ</name>
<reference evidence="1" key="1">
    <citation type="submission" date="2018-05" db="EMBL/GenBank/DDBJ databases">
        <authorList>
            <person name="Lanie J.A."/>
            <person name="Ng W.-L."/>
            <person name="Kazmierczak K.M."/>
            <person name="Andrzejewski T.M."/>
            <person name="Davidsen T.M."/>
            <person name="Wayne K.J."/>
            <person name="Tettelin H."/>
            <person name="Glass J.I."/>
            <person name="Rusch D."/>
            <person name="Podicherti R."/>
            <person name="Tsui H.-C.T."/>
            <person name="Winkler M.E."/>
        </authorList>
    </citation>
    <scope>NUCLEOTIDE SEQUENCE</scope>
</reference>
<feature type="non-terminal residue" evidence="1">
    <location>
        <position position="41"/>
    </location>
</feature>
<accession>A0A383CYG7</accession>
<sequence>MVPSLLFQQWIPFQEWLAKNEDGKIFSMVASNQVEGRNKLI</sequence>
<dbReference type="AlphaFoldDB" id="A0A383CYG7"/>